<dbReference type="InterPro" id="IPR015943">
    <property type="entry name" value="WD40/YVTN_repeat-like_dom_sf"/>
</dbReference>
<organism evidence="5 6">
    <name type="scientific">Lentithecium fluviatile CBS 122367</name>
    <dbReference type="NCBI Taxonomy" id="1168545"/>
    <lineage>
        <taxon>Eukaryota</taxon>
        <taxon>Fungi</taxon>
        <taxon>Dikarya</taxon>
        <taxon>Ascomycota</taxon>
        <taxon>Pezizomycotina</taxon>
        <taxon>Dothideomycetes</taxon>
        <taxon>Pleosporomycetidae</taxon>
        <taxon>Pleosporales</taxon>
        <taxon>Massarineae</taxon>
        <taxon>Lentitheciaceae</taxon>
        <taxon>Lentithecium</taxon>
    </lineage>
</organism>
<keyword evidence="2" id="KW-0677">Repeat</keyword>
<dbReference type="AlphaFoldDB" id="A0A6G1J075"/>
<evidence type="ECO:0000256" key="2">
    <source>
        <dbReference type="ARBA" id="ARBA00022737"/>
    </source>
</evidence>
<dbReference type="PROSITE" id="PS50837">
    <property type="entry name" value="NACHT"/>
    <property type="match status" value="1"/>
</dbReference>
<dbReference type="SMART" id="SM00320">
    <property type="entry name" value="WD40"/>
    <property type="match status" value="3"/>
</dbReference>
<evidence type="ECO:0000259" key="4">
    <source>
        <dbReference type="PROSITE" id="PS50837"/>
    </source>
</evidence>
<dbReference type="InterPro" id="IPR027417">
    <property type="entry name" value="P-loop_NTPase"/>
</dbReference>
<feature type="domain" description="NACHT" evidence="4">
    <location>
        <begin position="202"/>
        <end position="356"/>
    </location>
</feature>
<feature type="repeat" description="WD" evidence="3">
    <location>
        <begin position="451"/>
        <end position="492"/>
    </location>
</feature>
<evidence type="ECO:0000256" key="1">
    <source>
        <dbReference type="ARBA" id="ARBA00022574"/>
    </source>
</evidence>
<dbReference type="InterPro" id="IPR007111">
    <property type="entry name" value="NACHT_NTPase"/>
</dbReference>
<evidence type="ECO:0000313" key="5">
    <source>
        <dbReference type="EMBL" id="KAF2683539.1"/>
    </source>
</evidence>
<dbReference type="PROSITE" id="PS50082">
    <property type="entry name" value="WD_REPEATS_2"/>
    <property type="match status" value="3"/>
</dbReference>
<keyword evidence="6" id="KW-1185">Reference proteome</keyword>
<dbReference type="Gene3D" id="3.40.50.300">
    <property type="entry name" value="P-loop containing nucleotide triphosphate hydrolases"/>
    <property type="match status" value="1"/>
</dbReference>
<dbReference type="Gene3D" id="2.130.10.10">
    <property type="entry name" value="YVTN repeat-like/Quinoprotein amine dehydrogenase"/>
    <property type="match status" value="2"/>
</dbReference>
<dbReference type="PRINTS" id="PR00320">
    <property type="entry name" value="GPROTEINBRPT"/>
</dbReference>
<reference evidence="5" key="1">
    <citation type="journal article" date="2020" name="Stud. Mycol.">
        <title>101 Dothideomycetes genomes: a test case for predicting lifestyles and emergence of pathogens.</title>
        <authorList>
            <person name="Haridas S."/>
            <person name="Albert R."/>
            <person name="Binder M."/>
            <person name="Bloem J."/>
            <person name="Labutti K."/>
            <person name="Salamov A."/>
            <person name="Andreopoulos B."/>
            <person name="Baker S."/>
            <person name="Barry K."/>
            <person name="Bills G."/>
            <person name="Bluhm B."/>
            <person name="Cannon C."/>
            <person name="Castanera R."/>
            <person name="Culley D."/>
            <person name="Daum C."/>
            <person name="Ezra D."/>
            <person name="Gonzalez J."/>
            <person name="Henrissat B."/>
            <person name="Kuo A."/>
            <person name="Liang C."/>
            <person name="Lipzen A."/>
            <person name="Lutzoni F."/>
            <person name="Magnuson J."/>
            <person name="Mondo S."/>
            <person name="Nolan M."/>
            <person name="Ohm R."/>
            <person name="Pangilinan J."/>
            <person name="Park H.-J."/>
            <person name="Ramirez L."/>
            <person name="Alfaro M."/>
            <person name="Sun H."/>
            <person name="Tritt A."/>
            <person name="Yoshinaga Y."/>
            <person name="Zwiers L.-H."/>
            <person name="Turgeon B."/>
            <person name="Goodwin S."/>
            <person name="Spatafora J."/>
            <person name="Crous P."/>
            <person name="Grigoriev I."/>
        </authorList>
    </citation>
    <scope>NUCLEOTIDE SEQUENCE</scope>
    <source>
        <strain evidence="5">CBS 122367</strain>
    </source>
</reference>
<feature type="repeat" description="WD" evidence="3">
    <location>
        <begin position="409"/>
        <end position="450"/>
    </location>
</feature>
<dbReference type="PANTHER" id="PTHR10622:SF13">
    <property type="entry name" value="NACHT DOMAIN-CONTAINING PROTEIN"/>
    <property type="match status" value="1"/>
</dbReference>
<protein>
    <submittedName>
        <fullName evidence="5">WD40 repeat-like protein</fullName>
    </submittedName>
</protein>
<dbReference type="Proteomes" id="UP000799291">
    <property type="component" value="Unassembled WGS sequence"/>
</dbReference>
<dbReference type="EMBL" id="MU005583">
    <property type="protein sequence ID" value="KAF2683539.1"/>
    <property type="molecule type" value="Genomic_DNA"/>
</dbReference>
<accession>A0A6G1J075</accession>
<proteinExistence type="predicted"/>
<dbReference type="Pfam" id="PF24883">
    <property type="entry name" value="NPHP3_N"/>
    <property type="match status" value="1"/>
</dbReference>
<dbReference type="SUPFAM" id="SSF52540">
    <property type="entry name" value="P-loop containing nucleoside triphosphate hydrolases"/>
    <property type="match status" value="1"/>
</dbReference>
<gene>
    <name evidence="5" type="ORF">K458DRAFT_389467</name>
</gene>
<sequence length="545" mass="61022">MFRWYRNATRCYVYLSDVSSTASKGSEEESAPPWELKFRESRWFTRGWTLQELLAPSRVEFFSKERNRCGDKTSLKQHIHETTGIPVTALEGAALTQFSINERLSWNEHRQTKHEEDKAYSFLGIFGVYLSPIYGEGISGAFRRLHDEIDKLGRRIQELHLTDPRNDKKRIEDTKGGLLKDSYRWVLDNAEFQKWRDDGQSRLLWIKGDPGKGKTMLLCGIVDDLQKSKARADPLSFYFCQATDSRINNATAVLQGLLYMLVDQHPSLASHVRKKYDYVGKALFEDANAWVALAEIFTNVLQDPSSSSMYLIIDALDECVVGLLKLLDFVVEKSSASRVKWVVSSRNWPNIEERLANVGHRVRLSLKLNADSSVNSVAVSHDSTQLVSASDDRTVKLWDARSGECLSTLEGHSSSVNSVAFSHDSTQLVSASGDGTVKVWDACSGECLSMFEGHRNFVYSAAFSYDSTQLASASDDGTVKVWDARSGECLSTIKVEKPLRSISFDSSDRCLHTDIGVINISALPILTPALIGAKPQIPLELLIIN</sequence>
<dbReference type="InterPro" id="IPR036322">
    <property type="entry name" value="WD40_repeat_dom_sf"/>
</dbReference>
<dbReference type="InterPro" id="IPR001680">
    <property type="entry name" value="WD40_rpt"/>
</dbReference>
<dbReference type="InterPro" id="IPR056884">
    <property type="entry name" value="NPHP3-like_N"/>
</dbReference>
<evidence type="ECO:0000256" key="3">
    <source>
        <dbReference type="PROSITE-ProRule" id="PRU00221"/>
    </source>
</evidence>
<dbReference type="PANTHER" id="PTHR10622">
    <property type="entry name" value="HET DOMAIN-CONTAINING PROTEIN"/>
    <property type="match status" value="1"/>
</dbReference>
<evidence type="ECO:0000313" key="6">
    <source>
        <dbReference type="Proteomes" id="UP000799291"/>
    </source>
</evidence>
<dbReference type="PROSITE" id="PS00678">
    <property type="entry name" value="WD_REPEATS_1"/>
    <property type="match status" value="2"/>
</dbReference>
<dbReference type="FunFam" id="3.40.50.300:FF:001638">
    <property type="entry name" value="NACHT and WD40 domain protein"/>
    <property type="match status" value="1"/>
</dbReference>
<dbReference type="OrthoDB" id="5424978at2759"/>
<dbReference type="SUPFAM" id="SSF50978">
    <property type="entry name" value="WD40 repeat-like"/>
    <property type="match status" value="1"/>
</dbReference>
<dbReference type="PROSITE" id="PS50294">
    <property type="entry name" value="WD_REPEATS_REGION"/>
    <property type="match status" value="3"/>
</dbReference>
<feature type="repeat" description="WD" evidence="3">
    <location>
        <begin position="367"/>
        <end position="408"/>
    </location>
</feature>
<dbReference type="Pfam" id="PF00400">
    <property type="entry name" value="WD40"/>
    <property type="match status" value="3"/>
</dbReference>
<keyword evidence="1 3" id="KW-0853">WD repeat</keyword>
<dbReference type="CDD" id="cd00200">
    <property type="entry name" value="WD40"/>
    <property type="match status" value="1"/>
</dbReference>
<dbReference type="InterPro" id="IPR019775">
    <property type="entry name" value="WD40_repeat_CS"/>
</dbReference>
<dbReference type="InterPro" id="IPR020472">
    <property type="entry name" value="WD40_PAC1"/>
</dbReference>
<name>A0A6G1J075_9PLEO</name>